<name>A0A7J8QZS2_GOSDV</name>
<dbReference type="Proteomes" id="UP000593561">
    <property type="component" value="Unassembled WGS sequence"/>
</dbReference>
<reference evidence="1 2" key="1">
    <citation type="journal article" date="2019" name="Genome Biol. Evol.">
        <title>Insights into the evolution of the New World diploid cottons (Gossypium, subgenus Houzingenia) based on genome sequencing.</title>
        <authorList>
            <person name="Grover C.E."/>
            <person name="Arick M.A. 2nd"/>
            <person name="Thrash A."/>
            <person name="Conover J.L."/>
            <person name="Sanders W.S."/>
            <person name="Peterson D.G."/>
            <person name="Frelichowski J.E."/>
            <person name="Scheffler J.A."/>
            <person name="Scheffler B.E."/>
            <person name="Wendel J.F."/>
        </authorList>
    </citation>
    <scope>NUCLEOTIDE SEQUENCE [LARGE SCALE GENOMIC DNA]</scope>
    <source>
        <strain evidence="1">27</strain>
        <tissue evidence="1">Leaf</tissue>
    </source>
</reference>
<protein>
    <submittedName>
        <fullName evidence="1">Uncharacterized protein</fullName>
    </submittedName>
</protein>
<comment type="caution">
    <text evidence="1">The sequence shown here is derived from an EMBL/GenBank/DDBJ whole genome shotgun (WGS) entry which is preliminary data.</text>
</comment>
<evidence type="ECO:0000313" key="1">
    <source>
        <dbReference type="EMBL" id="MBA0606985.1"/>
    </source>
</evidence>
<keyword evidence="2" id="KW-1185">Reference proteome</keyword>
<feature type="non-terminal residue" evidence="1">
    <location>
        <position position="1"/>
    </location>
</feature>
<sequence length="82" mass="9609">MVNVIAIAKYFEATIGDHPKIKLREIQRREFAMLWDYADELRLNNPGSAIKMAVNRVTPKSPPHFKRFYVCFEALKRGWKEG</sequence>
<gene>
    <name evidence="1" type="ORF">Godav_019356</name>
</gene>
<proteinExistence type="predicted"/>
<organism evidence="1 2">
    <name type="scientific">Gossypium davidsonii</name>
    <name type="common">Davidson's cotton</name>
    <name type="synonym">Gossypium klotzschianum subsp. davidsonii</name>
    <dbReference type="NCBI Taxonomy" id="34287"/>
    <lineage>
        <taxon>Eukaryota</taxon>
        <taxon>Viridiplantae</taxon>
        <taxon>Streptophyta</taxon>
        <taxon>Embryophyta</taxon>
        <taxon>Tracheophyta</taxon>
        <taxon>Spermatophyta</taxon>
        <taxon>Magnoliopsida</taxon>
        <taxon>eudicotyledons</taxon>
        <taxon>Gunneridae</taxon>
        <taxon>Pentapetalae</taxon>
        <taxon>rosids</taxon>
        <taxon>malvids</taxon>
        <taxon>Malvales</taxon>
        <taxon>Malvaceae</taxon>
        <taxon>Malvoideae</taxon>
        <taxon>Gossypium</taxon>
    </lineage>
</organism>
<accession>A0A7J8QZS2</accession>
<evidence type="ECO:0000313" key="2">
    <source>
        <dbReference type="Proteomes" id="UP000593561"/>
    </source>
</evidence>
<dbReference type="AlphaFoldDB" id="A0A7J8QZS2"/>
<dbReference type="EMBL" id="JABFAC010000002">
    <property type="protein sequence ID" value="MBA0606985.1"/>
    <property type="molecule type" value="Genomic_DNA"/>
</dbReference>